<proteinExistence type="predicted"/>
<reference evidence="1 2" key="1">
    <citation type="journal article" date="2019" name="Commun. Biol.">
        <title>The bagworm genome reveals a unique fibroin gene that provides high tensile strength.</title>
        <authorList>
            <person name="Kono N."/>
            <person name="Nakamura H."/>
            <person name="Ohtoshi R."/>
            <person name="Tomita M."/>
            <person name="Numata K."/>
            <person name="Arakawa K."/>
        </authorList>
    </citation>
    <scope>NUCLEOTIDE SEQUENCE [LARGE SCALE GENOMIC DNA]</scope>
</reference>
<protein>
    <submittedName>
        <fullName evidence="1">Uncharacterized protein</fullName>
    </submittedName>
</protein>
<keyword evidence="2" id="KW-1185">Reference proteome</keyword>
<name>A0A4C1YGW0_EUMVA</name>
<organism evidence="1 2">
    <name type="scientific">Eumeta variegata</name>
    <name type="common">Bagworm moth</name>
    <name type="synonym">Eumeta japonica</name>
    <dbReference type="NCBI Taxonomy" id="151549"/>
    <lineage>
        <taxon>Eukaryota</taxon>
        <taxon>Metazoa</taxon>
        <taxon>Ecdysozoa</taxon>
        <taxon>Arthropoda</taxon>
        <taxon>Hexapoda</taxon>
        <taxon>Insecta</taxon>
        <taxon>Pterygota</taxon>
        <taxon>Neoptera</taxon>
        <taxon>Endopterygota</taxon>
        <taxon>Lepidoptera</taxon>
        <taxon>Glossata</taxon>
        <taxon>Ditrysia</taxon>
        <taxon>Tineoidea</taxon>
        <taxon>Psychidae</taxon>
        <taxon>Oiketicinae</taxon>
        <taxon>Eumeta</taxon>
    </lineage>
</organism>
<dbReference type="AlphaFoldDB" id="A0A4C1YGW0"/>
<accession>A0A4C1YGW0</accession>
<dbReference type="EMBL" id="BGZK01001189">
    <property type="protein sequence ID" value="GBP73869.1"/>
    <property type="molecule type" value="Genomic_DNA"/>
</dbReference>
<evidence type="ECO:0000313" key="1">
    <source>
        <dbReference type="EMBL" id="GBP73869.1"/>
    </source>
</evidence>
<comment type="caution">
    <text evidence="1">The sequence shown here is derived from an EMBL/GenBank/DDBJ whole genome shotgun (WGS) entry which is preliminary data.</text>
</comment>
<sequence length="85" mass="9055">MKDQGMGNLNIYTFISILAVPPASLGAARPGVYGGRAPPALEIDGGYDRAFKLPFVMALKLLTHLSAPVLSYYISEKLDVLNSAS</sequence>
<evidence type="ECO:0000313" key="2">
    <source>
        <dbReference type="Proteomes" id="UP000299102"/>
    </source>
</evidence>
<gene>
    <name evidence="1" type="ORF">EVAR_52430_1</name>
</gene>
<dbReference type="Proteomes" id="UP000299102">
    <property type="component" value="Unassembled WGS sequence"/>
</dbReference>